<comment type="caution">
    <text evidence="2">The sequence shown here is derived from an EMBL/GenBank/DDBJ whole genome shotgun (WGS) entry which is preliminary data.</text>
</comment>
<name>A0ABD3A0Q0_9GENT</name>
<gene>
    <name evidence="2" type="ORF">ACH5RR_013200</name>
</gene>
<reference evidence="2 3" key="1">
    <citation type="submission" date="2024-11" db="EMBL/GenBank/DDBJ databases">
        <title>A near-complete genome assembly of Cinchona calisaya.</title>
        <authorList>
            <person name="Lian D.C."/>
            <person name="Zhao X.W."/>
            <person name="Wei L."/>
        </authorList>
    </citation>
    <scope>NUCLEOTIDE SEQUENCE [LARGE SCALE GENOMIC DNA]</scope>
    <source>
        <tissue evidence="2">Nenye</tissue>
    </source>
</reference>
<feature type="compositionally biased region" description="Low complexity" evidence="1">
    <location>
        <begin position="37"/>
        <end position="51"/>
    </location>
</feature>
<proteinExistence type="predicted"/>
<dbReference type="AlphaFoldDB" id="A0ABD3A0Q0"/>
<accession>A0ABD3A0Q0</accession>
<dbReference type="EMBL" id="JBJUIK010000006">
    <property type="protein sequence ID" value="KAL3524828.1"/>
    <property type="molecule type" value="Genomic_DNA"/>
</dbReference>
<sequence length="119" mass="13049">MKVTTDLIEEDLKGSSSRPQKDEAQNMASPKVSLLDVGSSQSGSSSGVQSGLASRWASMKAGFQNFKANMGSKMFLPLRQVQETQVLSRTFSSESLDDVFQRLKRPSAEHGNYSNKDED</sequence>
<evidence type="ECO:0000313" key="3">
    <source>
        <dbReference type="Proteomes" id="UP001630127"/>
    </source>
</evidence>
<feature type="region of interest" description="Disordered" evidence="1">
    <location>
        <begin position="1"/>
        <end position="51"/>
    </location>
</feature>
<evidence type="ECO:0000256" key="1">
    <source>
        <dbReference type="SAM" id="MobiDB-lite"/>
    </source>
</evidence>
<dbReference type="Proteomes" id="UP001630127">
    <property type="component" value="Unassembled WGS sequence"/>
</dbReference>
<organism evidence="2 3">
    <name type="scientific">Cinchona calisaya</name>
    <dbReference type="NCBI Taxonomy" id="153742"/>
    <lineage>
        <taxon>Eukaryota</taxon>
        <taxon>Viridiplantae</taxon>
        <taxon>Streptophyta</taxon>
        <taxon>Embryophyta</taxon>
        <taxon>Tracheophyta</taxon>
        <taxon>Spermatophyta</taxon>
        <taxon>Magnoliopsida</taxon>
        <taxon>eudicotyledons</taxon>
        <taxon>Gunneridae</taxon>
        <taxon>Pentapetalae</taxon>
        <taxon>asterids</taxon>
        <taxon>lamiids</taxon>
        <taxon>Gentianales</taxon>
        <taxon>Rubiaceae</taxon>
        <taxon>Cinchonoideae</taxon>
        <taxon>Cinchoneae</taxon>
        <taxon>Cinchona</taxon>
    </lineage>
</organism>
<evidence type="ECO:0008006" key="4">
    <source>
        <dbReference type="Google" id="ProtNLM"/>
    </source>
</evidence>
<evidence type="ECO:0000313" key="2">
    <source>
        <dbReference type="EMBL" id="KAL3524828.1"/>
    </source>
</evidence>
<keyword evidence="3" id="KW-1185">Reference proteome</keyword>
<protein>
    <recommendedName>
        <fullName evidence="4">Auxin-responsive protein</fullName>
    </recommendedName>
</protein>